<comment type="caution">
    <text evidence="4">The sequence shown here is derived from an EMBL/GenBank/DDBJ whole genome shotgun (WGS) entry which is preliminary data.</text>
</comment>
<keyword evidence="2" id="KW-0732">Signal</keyword>
<evidence type="ECO:0000313" key="4">
    <source>
        <dbReference type="EMBL" id="PQK16875.1"/>
    </source>
</evidence>
<accession>A0A2S7YL13</accession>
<dbReference type="OrthoDB" id="10557106at2759"/>
<dbReference type="Proteomes" id="UP000237441">
    <property type="component" value="Unassembled WGS sequence"/>
</dbReference>
<feature type="region of interest" description="Disordered" evidence="1">
    <location>
        <begin position="80"/>
        <end position="150"/>
    </location>
</feature>
<evidence type="ECO:0000313" key="5">
    <source>
        <dbReference type="Proteomes" id="UP000237441"/>
    </source>
</evidence>
<reference evidence="4 5" key="1">
    <citation type="submission" date="2016-07" db="EMBL/GenBank/DDBJ databases">
        <title>Comparative genomics of the entomopathogenic fungus Beauveria bassiana.</title>
        <authorList>
            <person name="Valero Jimenez C.A."/>
            <person name="Zwaan B.J."/>
            <person name="Van Kan J.A."/>
            <person name="Takken W."/>
            <person name="Debets A.J."/>
            <person name="Schoustra S.E."/>
            <person name="Koenraadt C.J."/>
        </authorList>
    </citation>
    <scope>NUCLEOTIDE SEQUENCE [LARGE SCALE GENOMIC DNA]</scope>
    <source>
        <strain evidence="4 5">ARSEF 8028</strain>
    </source>
</reference>
<organism evidence="4 5">
    <name type="scientific">Beauveria bassiana</name>
    <name type="common">White muscardine disease fungus</name>
    <name type="synonym">Tritirachium shiotae</name>
    <dbReference type="NCBI Taxonomy" id="176275"/>
    <lineage>
        <taxon>Eukaryota</taxon>
        <taxon>Fungi</taxon>
        <taxon>Dikarya</taxon>
        <taxon>Ascomycota</taxon>
        <taxon>Pezizomycotina</taxon>
        <taxon>Sordariomycetes</taxon>
        <taxon>Hypocreomycetidae</taxon>
        <taxon>Hypocreales</taxon>
        <taxon>Cordycipitaceae</taxon>
        <taxon>Beauveria</taxon>
    </lineage>
</organism>
<feature type="signal peptide" evidence="2">
    <location>
        <begin position="1"/>
        <end position="16"/>
    </location>
</feature>
<dbReference type="PROSITE" id="PS50287">
    <property type="entry name" value="SRCR_2"/>
    <property type="match status" value="1"/>
</dbReference>
<dbReference type="AlphaFoldDB" id="A0A2S7YL13"/>
<feature type="region of interest" description="Disordered" evidence="1">
    <location>
        <begin position="196"/>
        <end position="215"/>
    </location>
</feature>
<dbReference type="GO" id="GO:0016020">
    <property type="term" value="C:membrane"/>
    <property type="evidence" value="ECO:0007669"/>
    <property type="project" value="InterPro"/>
</dbReference>
<evidence type="ECO:0000256" key="2">
    <source>
        <dbReference type="SAM" id="SignalP"/>
    </source>
</evidence>
<evidence type="ECO:0000256" key="1">
    <source>
        <dbReference type="SAM" id="MobiDB-lite"/>
    </source>
</evidence>
<name>A0A2S7YL13_BEABA</name>
<dbReference type="EMBL" id="JRHA01000007">
    <property type="protein sequence ID" value="PQK16875.1"/>
    <property type="molecule type" value="Genomic_DNA"/>
</dbReference>
<dbReference type="InterPro" id="IPR001190">
    <property type="entry name" value="SRCR"/>
</dbReference>
<proteinExistence type="predicted"/>
<feature type="compositionally biased region" description="Basic and acidic residues" evidence="1">
    <location>
        <begin position="80"/>
        <end position="120"/>
    </location>
</feature>
<feature type="domain" description="SRCR" evidence="3">
    <location>
        <begin position="25"/>
        <end position="73"/>
    </location>
</feature>
<protein>
    <recommendedName>
        <fullName evidence="3">SRCR domain-containing protein</fullName>
    </recommendedName>
</protein>
<feature type="chain" id="PRO_5015478342" description="SRCR domain-containing protein" evidence="2">
    <location>
        <begin position="17"/>
        <end position="215"/>
    </location>
</feature>
<gene>
    <name evidence="4" type="ORF">BB8028_0007g00760</name>
</gene>
<evidence type="ECO:0000259" key="3">
    <source>
        <dbReference type="PROSITE" id="PS50287"/>
    </source>
</evidence>
<sequence>MKFAAILFLAAALGSASPVRTHKSIQSRDGQNDCDCSRSLYTGVSYWDTVCPDGYEDVSRGSLSLACRQVSCSEQDYKEAQCGAKPEEPPKEEPPKEEPLKEEKEEKEETPKEKTPKDETPTIMVEEPLKNNTCVEQPTKKPASPSVKNDCDCSTSLYTGVSYWDTVCPDGYEDVSRGSLSLACRQVSCSEQDYKEAQCGAKSPEDANPAIDPRS</sequence>